<organism evidence="5 6">
    <name type="scientific">Stutzerimonas stutzeri (strain A1501)</name>
    <name type="common">Pseudomonas stutzeri</name>
    <dbReference type="NCBI Taxonomy" id="379731"/>
    <lineage>
        <taxon>Bacteria</taxon>
        <taxon>Pseudomonadati</taxon>
        <taxon>Pseudomonadota</taxon>
        <taxon>Gammaproteobacteria</taxon>
        <taxon>Pseudomonadales</taxon>
        <taxon>Pseudomonadaceae</taxon>
        <taxon>Stutzerimonas</taxon>
    </lineage>
</organism>
<gene>
    <name evidence="5" type="ordered locus">PST_0652</name>
</gene>
<dbReference type="GO" id="GO:0003677">
    <property type="term" value="F:DNA binding"/>
    <property type="evidence" value="ECO:0007669"/>
    <property type="project" value="UniProtKB-KW"/>
</dbReference>
<evidence type="ECO:0000256" key="2">
    <source>
        <dbReference type="ARBA" id="ARBA00023125"/>
    </source>
</evidence>
<evidence type="ECO:0000256" key="1">
    <source>
        <dbReference type="ARBA" id="ARBA00023015"/>
    </source>
</evidence>
<keyword evidence="6" id="KW-1185">Reference proteome</keyword>
<evidence type="ECO:0000313" key="6">
    <source>
        <dbReference type="Proteomes" id="UP000000233"/>
    </source>
</evidence>
<dbReference type="Pfam" id="PF01381">
    <property type="entry name" value="HTH_3"/>
    <property type="match status" value="1"/>
</dbReference>
<dbReference type="PANTHER" id="PTHR46797:SF23">
    <property type="entry name" value="HTH-TYPE TRANSCRIPTIONAL REGULATOR SUTR"/>
    <property type="match status" value="1"/>
</dbReference>
<dbReference type="SUPFAM" id="SSF47413">
    <property type="entry name" value="lambda repressor-like DNA-binding domains"/>
    <property type="match status" value="1"/>
</dbReference>
<proteinExistence type="predicted"/>
<dbReference type="HOGENOM" id="CLU_066192_29_4_6"/>
<name>A4VHA7_STUS1</name>
<dbReference type="Proteomes" id="UP000000233">
    <property type="component" value="Chromosome"/>
</dbReference>
<dbReference type="eggNOG" id="COG1396">
    <property type="taxonomic scope" value="Bacteria"/>
</dbReference>
<dbReference type="InterPro" id="IPR050807">
    <property type="entry name" value="TransReg_Diox_bact_type"/>
</dbReference>
<accession>A4VHA7</accession>
<evidence type="ECO:0000256" key="3">
    <source>
        <dbReference type="ARBA" id="ARBA00023163"/>
    </source>
</evidence>
<dbReference type="PANTHER" id="PTHR46797">
    <property type="entry name" value="HTH-TYPE TRANSCRIPTIONAL REGULATOR"/>
    <property type="match status" value="1"/>
</dbReference>
<feature type="domain" description="HTH cro/C1-type" evidence="4">
    <location>
        <begin position="12"/>
        <end position="66"/>
    </location>
</feature>
<sequence>MYQLAKALGGKIREQRKARGFSQDALALACKVDRSYMGRIERGEVNITVEKLYRIAWTLECDPKCLLPDQVSSDD</sequence>
<reference evidence="5 6" key="1">
    <citation type="journal article" date="2008" name="Proc. Natl. Acad. Sci. U.S.A.">
        <title>Nitrogen fixation island and rhizosphere competence traits in the genome of root-associated Pseudomonas stutzeri A1501.</title>
        <authorList>
            <person name="Yan Y."/>
            <person name="Yang J."/>
            <person name="Dou Y."/>
            <person name="Chen M."/>
            <person name="Ping S."/>
            <person name="Peng J."/>
            <person name="Lu W."/>
            <person name="Zhang W."/>
            <person name="Yao Z."/>
            <person name="Li H."/>
            <person name="Liu W."/>
            <person name="He S."/>
            <person name="Geng L."/>
            <person name="Zhang X."/>
            <person name="Yang F."/>
            <person name="Yu H."/>
            <person name="Zhan Y."/>
            <person name="Li D."/>
            <person name="Lin Z."/>
            <person name="Wang Y."/>
            <person name="Elmerich C."/>
            <person name="Lin M."/>
            <person name="Jin Q."/>
        </authorList>
    </citation>
    <scope>NUCLEOTIDE SEQUENCE [LARGE SCALE GENOMIC DNA]</scope>
    <source>
        <strain evidence="5 6">A1501</strain>
    </source>
</reference>
<protein>
    <submittedName>
        <fullName evidence="5">Transcriptional regulator, Cro/CI family</fullName>
    </submittedName>
</protein>
<dbReference type="KEGG" id="psa:PST_0652"/>
<dbReference type="EMBL" id="CP000304">
    <property type="protein sequence ID" value="ABP78358.1"/>
    <property type="molecule type" value="Genomic_DNA"/>
</dbReference>
<keyword evidence="1" id="KW-0805">Transcription regulation</keyword>
<dbReference type="AlphaFoldDB" id="A4VHA7"/>
<dbReference type="RefSeq" id="WP_011911878.1">
    <property type="nucleotide sequence ID" value="NC_009434.1"/>
</dbReference>
<dbReference type="GO" id="GO:0003700">
    <property type="term" value="F:DNA-binding transcription factor activity"/>
    <property type="evidence" value="ECO:0007669"/>
    <property type="project" value="TreeGrafter"/>
</dbReference>
<dbReference type="CDD" id="cd00093">
    <property type="entry name" value="HTH_XRE"/>
    <property type="match status" value="1"/>
</dbReference>
<keyword evidence="3" id="KW-0804">Transcription</keyword>
<dbReference type="InterPro" id="IPR010982">
    <property type="entry name" value="Lambda_DNA-bd_dom_sf"/>
</dbReference>
<dbReference type="PROSITE" id="PS50943">
    <property type="entry name" value="HTH_CROC1"/>
    <property type="match status" value="1"/>
</dbReference>
<dbReference type="InterPro" id="IPR001387">
    <property type="entry name" value="Cro/C1-type_HTH"/>
</dbReference>
<dbReference type="Gene3D" id="1.10.260.40">
    <property type="entry name" value="lambda repressor-like DNA-binding domains"/>
    <property type="match status" value="1"/>
</dbReference>
<evidence type="ECO:0000313" key="5">
    <source>
        <dbReference type="EMBL" id="ABP78358.1"/>
    </source>
</evidence>
<dbReference type="GO" id="GO:0005829">
    <property type="term" value="C:cytosol"/>
    <property type="evidence" value="ECO:0007669"/>
    <property type="project" value="TreeGrafter"/>
</dbReference>
<evidence type="ECO:0000259" key="4">
    <source>
        <dbReference type="PROSITE" id="PS50943"/>
    </source>
</evidence>
<dbReference type="SMART" id="SM00530">
    <property type="entry name" value="HTH_XRE"/>
    <property type="match status" value="1"/>
</dbReference>
<keyword evidence="2" id="KW-0238">DNA-binding</keyword>